<sequence>MDKYPNIHSISENGFSNTGGAFSISPLTVSKSESGDSGSNTGIVFRYNLFNQTSSTNSQHVINTLQELFQNLFDP</sequence>
<accession>A0ACD4A0G2</accession>
<reference evidence="1" key="1">
    <citation type="submission" date="2022-04" db="EMBL/GenBank/DDBJ databases">
        <title>Complete genome of Bacillus.</title>
        <authorList>
            <person name="Kong X."/>
            <person name="Hou M."/>
        </authorList>
    </citation>
    <scope>NUCLEOTIDE SEQUENCE</scope>
    <source>
        <strain evidence="1">A78.1</strain>
    </source>
</reference>
<protein>
    <submittedName>
        <fullName evidence="1">Spore germination protein</fullName>
    </submittedName>
</protein>
<organism evidence="1 2">
    <name type="scientific">Bacillus rugosus</name>
    <dbReference type="NCBI Taxonomy" id="2715209"/>
    <lineage>
        <taxon>Bacteria</taxon>
        <taxon>Bacillati</taxon>
        <taxon>Bacillota</taxon>
        <taxon>Bacilli</taxon>
        <taxon>Bacillales</taxon>
        <taxon>Bacillaceae</taxon>
        <taxon>Bacillus</taxon>
    </lineage>
</organism>
<proteinExistence type="predicted"/>
<dbReference type="Proteomes" id="UP000830837">
    <property type="component" value="Chromosome"/>
</dbReference>
<evidence type="ECO:0000313" key="2">
    <source>
        <dbReference type="Proteomes" id="UP000830837"/>
    </source>
</evidence>
<name>A0ACD4A0G2_9BACI</name>
<dbReference type="EMBL" id="CP096590">
    <property type="protein sequence ID" value="UPV79739.1"/>
    <property type="molecule type" value="Genomic_DNA"/>
</dbReference>
<evidence type="ECO:0000313" key="1">
    <source>
        <dbReference type="EMBL" id="UPV79739.1"/>
    </source>
</evidence>
<gene>
    <name evidence="1" type="ORF">M0696_03085</name>
</gene>
<keyword evidence="2" id="KW-1185">Reference proteome</keyword>